<dbReference type="InterPro" id="IPR058678">
    <property type="entry name" value="ARM_PUB"/>
</dbReference>
<dbReference type="InterPro" id="IPR045210">
    <property type="entry name" value="RING-Ubox_PUB"/>
</dbReference>
<dbReference type="InterPro" id="IPR011989">
    <property type="entry name" value="ARM-like"/>
</dbReference>
<evidence type="ECO:0000256" key="2">
    <source>
        <dbReference type="ARBA" id="ARBA00004906"/>
    </source>
</evidence>
<gene>
    <name evidence="7" type="ORF">OIU84_001926</name>
</gene>
<accession>A0AAD6K8K8</accession>
<dbReference type="CDD" id="cd16664">
    <property type="entry name" value="RING-Ubox_PUB"/>
    <property type="match status" value="1"/>
</dbReference>
<evidence type="ECO:0000259" key="6">
    <source>
        <dbReference type="PROSITE" id="PS51698"/>
    </source>
</evidence>
<comment type="pathway">
    <text evidence="2 5">Protein modification; protein ubiquitination.</text>
</comment>
<dbReference type="GO" id="GO:0016567">
    <property type="term" value="P:protein ubiquitination"/>
    <property type="evidence" value="ECO:0007669"/>
    <property type="project" value="UniProtKB-UniRule"/>
</dbReference>
<dbReference type="EC" id="2.3.2.27" evidence="5"/>
<dbReference type="AlphaFoldDB" id="A0AAD6K8K8"/>
<protein>
    <recommendedName>
        <fullName evidence="5 6">U-box domain-containing protein</fullName>
        <ecNumber evidence="5">2.3.2.27</ecNumber>
    </recommendedName>
    <alternativeName>
        <fullName evidence="5">RING-type E3 ubiquitin transferase PUB</fullName>
    </alternativeName>
</protein>
<evidence type="ECO:0000256" key="4">
    <source>
        <dbReference type="ARBA" id="ARBA00022786"/>
    </source>
</evidence>
<evidence type="ECO:0000256" key="3">
    <source>
        <dbReference type="ARBA" id="ARBA00022679"/>
    </source>
</evidence>
<keyword evidence="4 5" id="KW-0833">Ubl conjugation pathway</keyword>
<feature type="domain" description="U-box" evidence="6">
    <location>
        <begin position="22"/>
        <end position="96"/>
    </location>
</feature>
<dbReference type="Pfam" id="PF25598">
    <property type="entry name" value="ARM_PUB"/>
    <property type="match status" value="1"/>
</dbReference>
<proteinExistence type="predicted"/>
<dbReference type="SMART" id="SM00504">
    <property type="entry name" value="Ubox"/>
    <property type="match status" value="1"/>
</dbReference>
<comment type="caution">
    <text evidence="7">The sequence shown here is derived from an EMBL/GenBank/DDBJ whole genome shotgun (WGS) entry which is preliminary data.</text>
</comment>
<keyword evidence="8" id="KW-1185">Reference proteome</keyword>
<sequence>MVFHWRRRKSPQEKRLKVEELVIPNQFRCPISLDLMKDPVTLSSGITYDRESIETWLEGGNFTCPVTNQVLRSFDQIPNHSLRKMIQEWGVANRTHGVERIPTPRVPVSEAQVSEVLFRLEDSTRRLNGVGCLELVRKIKKWGGESERDRRCVVANGAISVFSAAFDAFARDSFERNANVLEEILSCMKWMLPIFKHSLDSEAQARLGSDDSLRCLVEALAAIDEVSEVLSGFIKHPICPTITKASLMVIFYLVSSPSSTSVKFKSEFVEMGLVSVLLEVIVHSERSLSEKALGVFDRLCDCEEGREEAYRNALTFPVLVKKILRVSELATQSSVSAMWKLSKNHEENVMVEALQVGLFQKLVLLLQLGCGEETKEKTTELLKLMNPYRAGVECIDSVDFKNLKRSF</sequence>
<dbReference type="Pfam" id="PF04564">
    <property type="entry name" value="U-box"/>
    <property type="match status" value="1"/>
</dbReference>
<comment type="function">
    <text evidence="5">Functions as an E3 ubiquitin ligase.</text>
</comment>
<evidence type="ECO:0000256" key="5">
    <source>
        <dbReference type="RuleBase" id="RU369093"/>
    </source>
</evidence>
<evidence type="ECO:0000313" key="7">
    <source>
        <dbReference type="EMBL" id="KAJ6418653.1"/>
    </source>
</evidence>
<dbReference type="GO" id="GO:0061630">
    <property type="term" value="F:ubiquitin protein ligase activity"/>
    <property type="evidence" value="ECO:0007669"/>
    <property type="project" value="UniProtKB-UniRule"/>
</dbReference>
<dbReference type="Gene3D" id="3.30.40.10">
    <property type="entry name" value="Zinc/RING finger domain, C3HC4 (zinc finger)"/>
    <property type="match status" value="1"/>
</dbReference>
<dbReference type="Proteomes" id="UP001162972">
    <property type="component" value="Chromosome 12"/>
</dbReference>
<keyword evidence="3 5" id="KW-0808">Transferase</keyword>
<comment type="catalytic activity">
    <reaction evidence="1 5">
        <text>S-ubiquitinyl-[E2 ubiquitin-conjugating enzyme]-L-cysteine + [acceptor protein]-L-lysine = [E2 ubiquitin-conjugating enzyme]-L-cysteine + N(6)-ubiquitinyl-[acceptor protein]-L-lysine.</text>
        <dbReference type="EC" id="2.3.2.27"/>
    </reaction>
</comment>
<dbReference type="Gene3D" id="1.25.10.10">
    <property type="entry name" value="Leucine-rich Repeat Variant"/>
    <property type="match status" value="1"/>
</dbReference>
<dbReference type="PANTHER" id="PTHR22849">
    <property type="entry name" value="WDSAM1 PROTEIN"/>
    <property type="match status" value="1"/>
</dbReference>
<dbReference type="InterPro" id="IPR045185">
    <property type="entry name" value="PUB22/23/24-like"/>
</dbReference>
<dbReference type="FunFam" id="3.30.40.10:FF:000442">
    <property type="entry name" value="RING-type E3 ubiquitin transferase"/>
    <property type="match status" value="1"/>
</dbReference>
<name>A0AAD6K8K8_9ROSI</name>
<dbReference type="SUPFAM" id="SSF57850">
    <property type="entry name" value="RING/U-box"/>
    <property type="match status" value="1"/>
</dbReference>
<dbReference type="PROSITE" id="PS51698">
    <property type="entry name" value="U_BOX"/>
    <property type="match status" value="1"/>
</dbReference>
<dbReference type="PANTHER" id="PTHR22849:SF119">
    <property type="entry name" value="U-BOX DOMAIN-CONTAINING PROTEIN"/>
    <property type="match status" value="1"/>
</dbReference>
<reference evidence="7 8" key="1">
    <citation type="journal article" date="2023" name="Int. J. Mol. Sci.">
        <title>De Novo Assembly and Annotation of 11 Diverse Shrub Willow (Salix) Genomes Reveals Novel Gene Organization in Sex-Linked Regions.</title>
        <authorList>
            <person name="Hyden B."/>
            <person name="Feng K."/>
            <person name="Yates T.B."/>
            <person name="Jawdy S."/>
            <person name="Cereghino C."/>
            <person name="Smart L.B."/>
            <person name="Muchero W."/>
        </authorList>
    </citation>
    <scope>NUCLEOTIDE SEQUENCE [LARGE SCALE GENOMIC DNA]</scope>
    <source>
        <tissue evidence="7">Shoot tip</tissue>
    </source>
</reference>
<dbReference type="InterPro" id="IPR013083">
    <property type="entry name" value="Znf_RING/FYVE/PHD"/>
</dbReference>
<organism evidence="7 8">
    <name type="scientific">Salix udensis</name>
    <dbReference type="NCBI Taxonomy" id="889485"/>
    <lineage>
        <taxon>Eukaryota</taxon>
        <taxon>Viridiplantae</taxon>
        <taxon>Streptophyta</taxon>
        <taxon>Embryophyta</taxon>
        <taxon>Tracheophyta</taxon>
        <taxon>Spermatophyta</taxon>
        <taxon>Magnoliopsida</taxon>
        <taxon>eudicotyledons</taxon>
        <taxon>Gunneridae</taxon>
        <taxon>Pentapetalae</taxon>
        <taxon>rosids</taxon>
        <taxon>fabids</taxon>
        <taxon>Malpighiales</taxon>
        <taxon>Salicaceae</taxon>
        <taxon>Saliceae</taxon>
        <taxon>Salix</taxon>
    </lineage>
</organism>
<evidence type="ECO:0000256" key="1">
    <source>
        <dbReference type="ARBA" id="ARBA00000900"/>
    </source>
</evidence>
<dbReference type="InterPro" id="IPR016024">
    <property type="entry name" value="ARM-type_fold"/>
</dbReference>
<dbReference type="EMBL" id="JAPFFJ010000010">
    <property type="protein sequence ID" value="KAJ6418653.1"/>
    <property type="molecule type" value="Genomic_DNA"/>
</dbReference>
<dbReference type="InterPro" id="IPR003613">
    <property type="entry name" value="Ubox_domain"/>
</dbReference>
<evidence type="ECO:0000313" key="8">
    <source>
        <dbReference type="Proteomes" id="UP001162972"/>
    </source>
</evidence>
<dbReference type="SUPFAM" id="SSF48371">
    <property type="entry name" value="ARM repeat"/>
    <property type="match status" value="1"/>
</dbReference>